<dbReference type="Proteomes" id="UP000194857">
    <property type="component" value="Unassembled WGS sequence"/>
</dbReference>
<dbReference type="AlphaFoldDB" id="A0A241XRJ8"/>
<dbReference type="RefSeq" id="WP_065327565.1">
    <property type="nucleotide sequence ID" value="NZ_NFFZ01000004.1"/>
</dbReference>
<protein>
    <submittedName>
        <fullName evidence="1">Uncharacterized protein</fullName>
    </submittedName>
</protein>
<accession>A0A241XRJ8</accession>
<sequence>MRALSVIAAAVIVAAGFAADELVSYLRGADSPVPAHTGPVVGELAYWHEGETVEARVLKYTQEGVKILEAKQTDLPLKGILITRVVFPECGMLKFQQNDLGTIYGFAEAEEAEKYPGCPIKDWSGTWRIGRII</sequence>
<evidence type="ECO:0000313" key="1">
    <source>
        <dbReference type="EMBL" id="OTI63123.1"/>
    </source>
</evidence>
<comment type="caution">
    <text evidence="1">The sequence shown here is derived from an EMBL/GenBank/DDBJ whole genome shotgun (WGS) entry which is preliminary data.</text>
</comment>
<organism evidence="1 2">
    <name type="scientific">Pseudomonas aeruginosa</name>
    <dbReference type="NCBI Taxonomy" id="287"/>
    <lineage>
        <taxon>Bacteria</taxon>
        <taxon>Pseudomonadati</taxon>
        <taxon>Pseudomonadota</taxon>
        <taxon>Gammaproteobacteria</taxon>
        <taxon>Pseudomonadales</taxon>
        <taxon>Pseudomonadaceae</taxon>
        <taxon>Pseudomonas</taxon>
    </lineage>
</organism>
<proteinExistence type="predicted"/>
<evidence type="ECO:0000313" key="2">
    <source>
        <dbReference type="Proteomes" id="UP000194857"/>
    </source>
</evidence>
<name>A0A241XRJ8_PSEAI</name>
<dbReference type="EMBL" id="NFFZ01000004">
    <property type="protein sequence ID" value="OTI63123.1"/>
    <property type="molecule type" value="Genomic_DNA"/>
</dbReference>
<gene>
    <name evidence="1" type="ORF">CAZ10_09820</name>
</gene>
<reference evidence="1 2" key="1">
    <citation type="submission" date="2017-05" db="EMBL/GenBank/DDBJ databases">
        <authorList>
            <person name="Song R."/>
            <person name="Chenine A.L."/>
            <person name="Ruprecht R.M."/>
        </authorList>
    </citation>
    <scope>NUCLEOTIDE SEQUENCE [LARGE SCALE GENOMIC DNA]</scope>
    <source>
        <strain evidence="1 2">S567_C10_BS</strain>
    </source>
</reference>